<accession>A0A9X2AWW1</accession>
<comment type="catalytic activity">
    <reaction evidence="8">
        <text>Mo-molybdopterin + GTP + H(+) = Mo-molybdopterin guanine dinucleotide + diphosphate</text>
        <dbReference type="Rhea" id="RHEA:34243"/>
        <dbReference type="ChEBI" id="CHEBI:15378"/>
        <dbReference type="ChEBI" id="CHEBI:33019"/>
        <dbReference type="ChEBI" id="CHEBI:37565"/>
        <dbReference type="ChEBI" id="CHEBI:71302"/>
        <dbReference type="ChEBI" id="CHEBI:71310"/>
        <dbReference type="EC" id="2.7.7.77"/>
    </reaction>
</comment>
<dbReference type="InterPro" id="IPR029044">
    <property type="entry name" value="Nucleotide-diphossugar_trans"/>
</dbReference>
<feature type="binding site" evidence="8">
    <location>
        <position position="103"/>
    </location>
    <ligand>
        <name>GTP</name>
        <dbReference type="ChEBI" id="CHEBI:37565"/>
    </ligand>
</feature>
<keyword evidence="10" id="KW-0548">Nucleotidyltransferase</keyword>
<dbReference type="Pfam" id="PF12804">
    <property type="entry name" value="NTP_transf_3"/>
    <property type="match status" value="1"/>
</dbReference>
<comment type="domain">
    <text evidence="8">The N-terminal domain determines nucleotide recognition and specific binding, while the C-terminal domain determines the specific binding to the target protein.</text>
</comment>
<keyword evidence="3 8" id="KW-0479">Metal-binding</keyword>
<dbReference type="CDD" id="cd02503">
    <property type="entry name" value="MobA"/>
    <property type="match status" value="1"/>
</dbReference>
<dbReference type="InterPro" id="IPR013482">
    <property type="entry name" value="Molybde_CF_guanTrfase"/>
</dbReference>
<dbReference type="GO" id="GO:1902758">
    <property type="term" value="P:bis(molybdopterin guanine dinucleotide)molybdenum biosynthetic process"/>
    <property type="evidence" value="ECO:0007669"/>
    <property type="project" value="TreeGrafter"/>
</dbReference>
<feature type="binding site" evidence="8">
    <location>
        <begin position="14"/>
        <end position="16"/>
    </location>
    <ligand>
        <name>GTP</name>
        <dbReference type="ChEBI" id="CHEBI:37565"/>
    </ligand>
</feature>
<sequence length="200" mass="21943">MSPATLAHCSILLLAGGQGSRMGGQDKGLVTWRGKPMVAWIHQVARPLTDELLISCNRNQDRYTRFADRVVSDAEPGFLGPLAGIRAGLAASTGRWTLVLPCDAPRVDEALLVQMYEAARADPDRPVMIRQGDRWQPLFCVIPTQLACQLEAAWQAGERSNYRVLERLGARALNLEPYDQRLANLNTPEIMAQHASGPGT</sequence>
<evidence type="ECO:0000256" key="3">
    <source>
        <dbReference type="ARBA" id="ARBA00022723"/>
    </source>
</evidence>
<dbReference type="GO" id="GO:0046872">
    <property type="term" value="F:metal ion binding"/>
    <property type="evidence" value="ECO:0007669"/>
    <property type="project" value="UniProtKB-KW"/>
</dbReference>
<protein>
    <recommendedName>
        <fullName evidence="8">Molybdenum cofactor guanylyltransferase</fullName>
        <shortName evidence="8">MoCo guanylyltransferase</shortName>
        <ecNumber evidence="8">2.7.7.77</ecNumber>
    </recommendedName>
    <alternativeName>
        <fullName evidence="8">GTP:molybdopterin guanylyltransferase</fullName>
    </alternativeName>
    <alternativeName>
        <fullName evidence="8">Mo-MPT guanylyltransferase</fullName>
    </alternativeName>
    <alternativeName>
        <fullName evidence="8">Molybdopterin guanylyltransferase</fullName>
    </alternativeName>
    <alternativeName>
        <fullName evidence="8">Molybdopterin-guanine dinucleotide synthase</fullName>
        <shortName evidence="8">MGD synthase</shortName>
    </alternativeName>
</protein>
<dbReference type="GO" id="GO:0005525">
    <property type="term" value="F:GTP binding"/>
    <property type="evidence" value="ECO:0007669"/>
    <property type="project" value="UniProtKB-UniRule"/>
</dbReference>
<evidence type="ECO:0000259" key="9">
    <source>
        <dbReference type="Pfam" id="PF12804"/>
    </source>
</evidence>
<dbReference type="HAMAP" id="MF_00316">
    <property type="entry name" value="MobA"/>
    <property type="match status" value="1"/>
</dbReference>
<keyword evidence="1 8" id="KW-0963">Cytoplasm</keyword>
<evidence type="ECO:0000256" key="6">
    <source>
        <dbReference type="ARBA" id="ARBA00023134"/>
    </source>
</evidence>
<dbReference type="RefSeq" id="WP_243607866.1">
    <property type="nucleotide sequence ID" value="NZ_JALGRD010000016.1"/>
</dbReference>
<comment type="cofactor">
    <cofactor evidence="8">
        <name>Mg(2+)</name>
        <dbReference type="ChEBI" id="CHEBI:18420"/>
    </cofactor>
</comment>
<dbReference type="GO" id="GO:0061603">
    <property type="term" value="F:molybdenum cofactor guanylyltransferase activity"/>
    <property type="evidence" value="ECO:0007669"/>
    <property type="project" value="UniProtKB-EC"/>
</dbReference>
<comment type="caution">
    <text evidence="8">Lacks conserved residue(s) required for the propagation of feature annotation.</text>
</comment>
<proteinExistence type="inferred from homology"/>
<comment type="similarity">
    <text evidence="8">Belongs to the MobA family.</text>
</comment>
<dbReference type="AlphaFoldDB" id="A0A9X2AWW1"/>
<feature type="domain" description="MobA-like NTP transferase" evidence="9">
    <location>
        <begin position="12"/>
        <end position="168"/>
    </location>
</feature>
<evidence type="ECO:0000256" key="8">
    <source>
        <dbReference type="HAMAP-Rule" id="MF_00316"/>
    </source>
</evidence>
<keyword evidence="5 8" id="KW-0460">Magnesium</keyword>
<reference evidence="10" key="1">
    <citation type="submission" date="2022-03" db="EMBL/GenBank/DDBJ databases">
        <title>Pseudomonas marianensis sp. nov., a marine bacterium isolated from deep-sea sediments of the Mariana Trench.</title>
        <authorList>
            <person name="Wei Y."/>
        </authorList>
    </citation>
    <scope>NUCLEOTIDE SEQUENCE</scope>
    <source>
        <strain evidence="10">PS1</strain>
    </source>
</reference>
<keyword evidence="4 8" id="KW-0547">Nucleotide-binding</keyword>
<name>A0A9X2AWW1_9GAMM</name>
<dbReference type="Proteomes" id="UP001139682">
    <property type="component" value="Unassembled WGS sequence"/>
</dbReference>
<keyword evidence="6 8" id="KW-0342">GTP-binding</keyword>
<comment type="subcellular location">
    <subcellularLocation>
        <location evidence="8">Cytoplasm</location>
    </subcellularLocation>
</comment>
<evidence type="ECO:0000313" key="10">
    <source>
        <dbReference type="EMBL" id="MCJ0975877.1"/>
    </source>
</evidence>
<evidence type="ECO:0000313" key="11">
    <source>
        <dbReference type="Proteomes" id="UP001139682"/>
    </source>
</evidence>
<gene>
    <name evidence="8 10" type="primary">mobA</name>
    <name evidence="10" type="ORF">MST27_21180</name>
</gene>
<keyword evidence="2 8" id="KW-0808">Transferase</keyword>
<dbReference type="PANTHER" id="PTHR19136:SF81">
    <property type="entry name" value="MOLYBDENUM COFACTOR GUANYLYLTRANSFERASE"/>
    <property type="match status" value="1"/>
</dbReference>
<evidence type="ECO:0000256" key="7">
    <source>
        <dbReference type="ARBA" id="ARBA00023150"/>
    </source>
</evidence>
<dbReference type="PANTHER" id="PTHR19136">
    <property type="entry name" value="MOLYBDENUM COFACTOR GUANYLYLTRANSFERASE"/>
    <property type="match status" value="1"/>
</dbReference>
<dbReference type="InterPro" id="IPR025877">
    <property type="entry name" value="MobA-like_NTP_Trfase"/>
</dbReference>
<evidence type="ECO:0000256" key="5">
    <source>
        <dbReference type="ARBA" id="ARBA00022842"/>
    </source>
</evidence>
<dbReference type="Gene3D" id="3.90.550.10">
    <property type="entry name" value="Spore Coat Polysaccharide Biosynthesis Protein SpsA, Chain A"/>
    <property type="match status" value="1"/>
</dbReference>
<dbReference type="EMBL" id="JALGRD010000016">
    <property type="protein sequence ID" value="MCJ0975877.1"/>
    <property type="molecule type" value="Genomic_DNA"/>
</dbReference>
<keyword evidence="7 8" id="KW-0501">Molybdenum cofactor biosynthesis</keyword>
<comment type="caution">
    <text evidence="10">The sequence shown here is derived from an EMBL/GenBank/DDBJ whole genome shotgun (WGS) entry which is preliminary data.</text>
</comment>
<evidence type="ECO:0000256" key="4">
    <source>
        <dbReference type="ARBA" id="ARBA00022741"/>
    </source>
</evidence>
<dbReference type="SUPFAM" id="SSF53448">
    <property type="entry name" value="Nucleotide-diphospho-sugar transferases"/>
    <property type="match status" value="1"/>
</dbReference>
<evidence type="ECO:0000256" key="2">
    <source>
        <dbReference type="ARBA" id="ARBA00022679"/>
    </source>
</evidence>
<dbReference type="EC" id="2.7.7.77" evidence="8"/>
<comment type="subunit">
    <text evidence="8">Monomer.</text>
</comment>
<feature type="binding site" evidence="8">
    <location>
        <position position="73"/>
    </location>
    <ligand>
        <name>GTP</name>
        <dbReference type="ChEBI" id="CHEBI:37565"/>
    </ligand>
</feature>
<keyword evidence="11" id="KW-1185">Reference proteome</keyword>
<dbReference type="NCBIfam" id="TIGR02665">
    <property type="entry name" value="molyb_mobA"/>
    <property type="match status" value="1"/>
</dbReference>
<organism evidence="10 11">
    <name type="scientific">Stutzerimonas marianensis</name>
    <dbReference type="NCBI Taxonomy" id="2929513"/>
    <lineage>
        <taxon>Bacteria</taxon>
        <taxon>Pseudomonadati</taxon>
        <taxon>Pseudomonadota</taxon>
        <taxon>Gammaproteobacteria</taxon>
        <taxon>Pseudomonadales</taxon>
        <taxon>Pseudomonadaceae</taxon>
        <taxon>Stutzerimonas</taxon>
    </lineage>
</organism>
<feature type="binding site" evidence="8">
    <location>
        <position position="103"/>
    </location>
    <ligand>
        <name>Mg(2+)</name>
        <dbReference type="ChEBI" id="CHEBI:18420"/>
    </ligand>
</feature>
<evidence type="ECO:0000256" key="1">
    <source>
        <dbReference type="ARBA" id="ARBA00022490"/>
    </source>
</evidence>
<comment type="function">
    <text evidence="8">Transfers a GMP moiety from GTP to Mo-molybdopterin (Mo-MPT) cofactor (Moco or molybdenum cofactor) to form Mo-molybdopterin guanine dinucleotide (Mo-MGD) cofactor.</text>
</comment>
<feature type="binding site" evidence="8">
    <location>
        <position position="27"/>
    </location>
    <ligand>
        <name>GTP</name>
        <dbReference type="ChEBI" id="CHEBI:37565"/>
    </ligand>
</feature>
<dbReference type="GO" id="GO:0005737">
    <property type="term" value="C:cytoplasm"/>
    <property type="evidence" value="ECO:0007669"/>
    <property type="project" value="UniProtKB-SubCell"/>
</dbReference>